<gene>
    <name evidence="1" type="ORF">SAMN05216466_11914</name>
</gene>
<evidence type="ECO:0000313" key="1">
    <source>
        <dbReference type="EMBL" id="SDI22450.1"/>
    </source>
</evidence>
<dbReference type="RefSeq" id="WP_090691251.1">
    <property type="nucleotide sequence ID" value="NZ_CADERL010000008.1"/>
</dbReference>
<dbReference type="OrthoDB" id="9010139at2"/>
<proteinExistence type="predicted"/>
<dbReference type="AlphaFoldDB" id="A0A1G8IVF1"/>
<dbReference type="Proteomes" id="UP000199706">
    <property type="component" value="Unassembled WGS sequence"/>
</dbReference>
<protein>
    <submittedName>
        <fullName evidence="1">Uncharacterized protein</fullName>
    </submittedName>
</protein>
<organism evidence="1 2">
    <name type="scientific">Paraburkholderia phenazinium</name>
    <dbReference type="NCBI Taxonomy" id="60549"/>
    <lineage>
        <taxon>Bacteria</taxon>
        <taxon>Pseudomonadati</taxon>
        <taxon>Pseudomonadota</taxon>
        <taxon>Betaproteobacteria</taxon>
        <taxon>Burkholderiales</taxon>
        <taxon>Burkholderiaceae</taxon>
        <taxon>Paraburkholderia</taxon>
    </lineage>
</organism>
<sequence>MNNTDALLKSLNTFLTSNGDTLARFGARVAVMSVLLDVTLPKLTLAQCVEITKLFRDGIEDTLSLMDDIPVPGEYRSTLLEQTNLFLAILNASGEIHS</sequence>
<accession>A0A1G8IVF1</accession>
<evidence type="ECO:0000313" key="2">
    <source>
        <dbReference type="Proteomes" id="UP000199706"/>
    </source>
</evidence>
<dbReference type="EMBL" id="FNCJ01000019">
    <property type="protein sequence ID" value="SDI22450.1"/>
    <property type="molecule type" value="Genomic_DNA"/>
</dbReference>
<reference evidence="1 2" key="1">
    <citation type="submission" date="2016-10" db="EMBL/GenBank/DDBJ databases">
        <authorList>
            <person name="de Groot N.N."/>
        </authorList>
    </citation>
    <scope>NUCLEOTIDE SEQUENCE [LARGE SCALE GENOMIC DNA]</scope>
    <source>
        <strain evidence="1 2">LMG 2247</strain>
    </source>
</reference>
<name>A0A1G8IVF1_9BURK</name>